<comment type="caution">
    <text evidence="2">The sequence shown here is derived from an EMBL/GenBank/DDBJ whole genome shotgun (WGS) entry which is preliminary data.</text>
</comment>
<organism evidence="2 3">
    <name type="scientific">Tropilaelaps mercedesae</name>
    <dbReference type="NCBI Taxonomy" id="418985"/>
    <lineage>
        <taxon>Eukaryota</taxon>
        <taxon>Metazoa</taxon>
        <taxon>Ecdysozoa</taxon>
        <taxon>Arthropoda</taxon>
        <taxon>Chelicerata</taxon>
        <taxon>Arachnida</taxon>
        <taxon>Acari</taxon>
        <taxon>Parasitiformes</taxon>
        <taxon>Mesostigmata</taxon>
        <taxon>Gamasina</taxon>
        <taxon>Dermanyssoidea</taxon>
        <taxon>Laelapidae</taxon>
        <taxon>Tropilaelaps</taxon>
    </lineage>
</organism>
<evidence type="ECO:0000313" key="2">
    <source>
        <dbReference type="EMBL" id="OQR70659.1"/>
    </source>
</evidence>
<dbReference type="AlphaFoldDB" id="A0A1V9XAU4"/>
<feature type="signal peptide" evidence="1">
    <location>
        <begin position="1"/>
        <end position="16"/>
    </location>
</feature>
<keyword evidence="1" id="KW-0732">Signal</keyword>
<keyword evidence="3" id="KW-1185">Reference proteome</keyword>
<dbReference type="InParanoid" id="A0A1V9XAU4"/>
<reference evidence="2 3" key="1">
    <citation type="journal article" date="2017" name="Gigascience">
        <title>Draft genome of the honey bee ectoparasitic mite, Tropilaelaps mercedesae, is shaped by the parasitic life history.</title>
        <authorList>
            <person name="Dong X."/>
            <person name="Armstrong S.D."/>
            <person name="Xia D."/>
            <person name="Makepeace B.L."/>
            <person name="Darby A.C."/>
            <person name="Kadowaki T."/>
        </authorList>
    </citation>
    <scope>NUCLEOTIDE SEQUENCE [LARGE SCALE GENOMIC DNA]</scope>
    <source>
        <strain evidence="2">Wuxi-XJTLU</strain>
    </source>
</reference>
<proteinExistence type="predicted"/>
<sequence length="110" mass="11564">MKCAIVLVLFVGAASAVHFGGYGVGYEGGYDGGHGHVEIFHAKIAKVSYVKIPVVSTHYVKKPVVSYVSKPVKSISYISKPVVSVHSIPVVLYGDGCGLGGGYGGEHGWW</sequence>
<evidence type="ECO:0000256" key="1">
    <source>
        <dbReference type="SAM" id="SignalP"/>
    </source>
</evidence>
<dbReference type="EMBL" id="MNPL01016772">
    <property type="protein sequence ID" value="OQR70659.1"/>
    <property type="molecule type" value="Genomic_DNA"/>
</dbReference>
<gene>
    <name evidence="2" type="ORF">BIW11_01647</name>
</gene>
<accession>A0A1V9XAU4</accession>
<dbReference type="Proteomes" id="UP000192247">
    <property type="component" value="Unassembled WGS sequence"/>
</dbReference>
<evidence type="ECO:0000313" key="3">
    <source>
        <dbReference type="Proteomes" id="UP000192247"/>
    </source>
</evidence>
<protein>
    <submittedName>
        <fullName evidence="2">Uncharacterized protein</fullName>
    </submittedName>
</protein>
<name>A0A1V9XAU4_9ACAR</name>
<feature type="chain" id="PRO_5013274996" evidence="1">
    <location>
        <begin position="17"/>
        <end position="110"/>
    </location>
</feature>